<dbReference type="AlphaFoldDB" id="A0A644Y9D0"/>
<feature type="domain" description="Rubrerythrin diiron-binding" evidence="1">
    <location>
        <begin position="12"/>
        <end position="140"/>
    </location>
</feature>
<dbReference type="CDD" id="cd01045">
    <property type="entry name" value="Ferritin_like_AB"/>
    <property type="match status" value="1"/>
</dbReference>
<dbReference type="GO" id="GO:0046872">
    <property type="term" value="F:metal ion binding"/>
    <property type="evidence" value="ECO:0007669"/>
    <property type="project" value="InterPro"/>
</dbReference>
<accession>A0A644Y9D0</accession>
<sequence>MTPFTSSQHVFEHAMQLEDQMVRIFEFCCQKEYCQQFSGLFARFADEEKLHKQRLGNIMRSTQAAFDPALVADISPENYAELPDPCQAPDMAAALQMAMEVEKNAYRFYSDLSLRMSDPLLASLFDMLAQEESQHKLRFELELDRIRK</sequence>
<protein>
    <recommendedName>
        <fullName evidence="1">Rubrerythrin diiron-binding domain-containing protein</fullName>
    </recommendedName>
</protein>
<dbReference type="SUPFAM" id="SSF47240">
    <property type="entry name" value="Ferritin-like"/>
    <property type="match status" value="1"/>
</dbReference>
<dbReference type="InterPro" id="IPR003251">
    <property type="entry name" value="Rr_diiron-bd_dom"/>
</dbReference>
<dbReference type="InterPro" id="IPR012347">
    <property type="entry name" value="Ferritin-like"/>
</dbReference>
<dbReference type="GO" id="GO:0016491">
    <property type="term" value="F:oxidoreductase activity"/>
    <property type="evidence" value="ECO:0007669"/>
    <property type="project" value="InterPro"/>
</dbReference>
<organism evidence="2">
    <name type="scientific">bioreactor metagenome</name>
    <dbReference type="NCBI Taxonomy" id="1076179"/>
    <lineage>
        <taxon>unclassified sequences</taxon>
        <taxon>metagenomes</taxon>
        <taxon>ecological metagenomes</taxon>
    </lineage>
</organism>
<dbReference type="Pfam" id="PF02915">
    <property type="entry name" value="Rubrerythrin"/>
    <property type="match status" value="1"/>
</dbReference>
<proteinExistence type="predicted"/>
<name>A0A644Y9D0_9ZZZZ</name>
<comment type="caution">
    <text evidence="2">The sequence shown here is derived from an EMBL/GenBank/DDBJ whole genome shotgun (WGS) entry which is preliminary data.</text>
</comment>
<dbReference type="EMBL" id="VSSQ01004339">
    <property type="protein sequence ID" value="MPM24777.1"/>
    <property type="molecule type" value="Genomic_DNA"/>
</dbReference>
<dbReference type="Gene3D" id="1.20.1260.10">
    <property type="match status" value="1"/>
</dbReference>
<dbReference type="InterPro" id="IPR009078">
    <property type="entry name" value="Ferritin-like_SF"/>
</dbReference>
<evidence type="ECO:0000313" key="2">
    <source>
        <dbReference type="EMBL" id="MPM24777.1"/>
    </source>
</evidence>
<evidence type="ECO:0000259" key="1">
    <source>
        <dbReference type="Pfam" id="PF02915"/>
    </source>
</evidence>
<reference evidence="2" key="1">
    <citation type="submission" date="2019-08" db="EMBL/GenBank/DDBJ databases">
        <authorList>
            <person name="Kucharzyk K."/>
            <person name="Murdoch R.W."/>
            <person name="Higgins S."/>
            <person name="Loffler F."/>
        </authorList>
    </citation>
    <scope>NUCLEOTIDE SEQUENCE</scope>
</reference>
<gene>
    <name evidence="2" type="ORF">SDC9_71262</name>
</gene>